<evidence type="ECO:0000313" key="2">
    <source>
        <dbReference type="Proteomes" id="UP001151699"/>
    </source>
</evidence>
<name>A0A9Q0N9J3_9DIPT</name>
<keyword evidence="2" id="KW-1185">Reference proteome</keyword>
<dbReference type="Proteomes" id="UP001151699">
    <property type="component" value="Chromosome A"/>
</dbReference>
<dbReference type="EMBL" id="WJQU01000001">
    <property type="protein sequence ID" value="KAJ6645421.1"/>
    <property type="molecule type" value="Genomic_DNA"/>
</dbReference>
<comment type="caution">
    <text evidence="1">The sequence shown here is derived from an EMBL/GenBank/DDBJ whole genome shotgun (WGS) entry which is preliminary data.</text>
</comment>
<sequence>MKHYVLLQLISPCLTLIYQKIIYLSKEYVSLDKSTSKRNNFIFLQFIFNKKQYAFRMHSQASYNTGTLNKTFIWSRVAVDSINYKKAKKGRMQVEKSLIIRNEDTICKKHHKLKFLKFECFSKILKFRNKERTFEDDFCLFFLLSKTHAVSNRNNVRFLSFHELFKLGVFLKRQSKAAIYTQTLKKFNGILSKIKAWIKLFKANNQYCLRCLSRRFKI</sequence>
<accession>A0A9Q0N9J3</accession>
<dbReference type="AlphaFoldDB" id="A0A9Q0N9J3"/>
<proteinExistence type="predicted"/>
<reference evidence="1" key="1">
    <citation type="submission" date="2022-07" db="EMBL/GenBank/DDBJ databases">
        <authorList>
            <person name="Trinca V."/>
            <person name="Uliana J.V.C."/>
            <person name="Torres T.T."/>
            <person name="Ward R.J."/>
            <person name="Monesi N."/>
        </authorList>
    </citation>
    <scope>NUCLEOTIDE SEQUENCE</scope>
    <source>
        <strain evidence="1">HSMRA1968</strain>
        <tissue evidence="1">Whole embryos</tissue>
    </source>
</reference>
<protein>
    <submittedName>
        <fullName evidence="1">Uncharacterized protein</fullName>
    </submittedName>
</protein>
<organism evidence="1 2">
    <name type="scientific">Pseudolycoriella hygida</name>
    <dbReference type="NCBI Taxonomy" id="35572"/>
    <lineage>
        <taxon>Eukaryota</taxon>
        <taxon>Metazoa</taxon>
        <taxon>Ecdysozoa</taxon>
        <taxon>Arthropoda</taxon>
        <taxon>Hexapoda</taxon>
        <taxon>Insecta</taxon>
        <taxon>Pterygota</taxon>
        <taxon>Neoptera</taxon>
        <taxon>Endopterygota</taxon>
        <taxon>Diptera</taxon>
        <taxon>Nematocera</taxon>
        <taxon>Sciaroidea</taxon>
        <taxon>Sciaridae</taxon>
        <taxon>Pseudolycoriella</taxon>
    </lineage>
</organism>
<gene>
    <name evidence="1" type="ORF">Bhyg_00627</name>
</gene>
<evidence type="ECO:0000313" key="1">
    <source>
        <dbReference type="EMBL" id="KAJ6645421.1"/>
    </source>
</evidence>